<feature type="region of interest" description="Disordered" evidence="1">
    <location>
        <begin position="1"/>
        <end position="22"/>
    </location>
</feature>
<keyword evidence="2" id="KW-0472">Membrane</keyword>
<proteinExistence type="predicted"/>
<name>A0A6J8A9P9_MYTCO</name>
<keyword evidence="4" id="KW-1185">Reference proteome</keyword>
<organism evidence="3 4">
    <name type="scientific">Mytilus coruscus</name>
    <name type="common">Sea mussel</name>
    <dbReference type="NCBI Taxonomy" id="42192"/>
    <lineage>
        <taxon>Eukaryota</taxon>
        <taxon>Metazoa</taxon>
        <taxon>Spiralia</taxon>
        <taxon>Lophotrochozoa</taxon>
        <taxon>Mollusca</taxon>
        <taxon>Bivalvia</taxon>
        <taxon>Autobranchia</taxon>
        <taxon>Pteriomorphia</taxon>
        <taxon>Mytilida</taxon>
        <taxon>Mytiloidea</taxon>
        <taxon>Mytilidae</taxon>
        <taxon>Mytilinae</taxon>
        <taxon>Mytilus</taxon>
    </lineage>
</organism>
<gene>
    <name evidence="3" type="ORF">MCOR_4363</name>
</gene>
<evidence type="ECO:0000313" key="3">
    <source>
        <dbReference type="EMBL" id="CAC5362671.1"/>
    </source>
</evidence>
<evidence type="ECO:0000256" key="1">
    <source>
        <dbReference type="SAM" id="MobiDB-lite"/>
    </source>
</evidence>
<dbReference type="Proteomes" id="UP000507470">
    <property type="component" value="Unassembled WGS sequence"/>
</dbReference>
<sequence>MTESTKSKEKGQNSTGVGNVDENLLSDESEKTEVSHNESRLIAHCKDRPRCFYIIVSLSILLIISICINIYCMSKEEQSCINDESCQNITSPQMLICNGITNIERILKLELWEEELKIVVQLPTNFILHKIKYDEREIVMCRKKRNYYYISCNKPYNDNCTIIYESAENTSITTIQEAGDRMLTYEIPTKCIDLRAGLDWILPQKCRSPKPKI</sequence>
<keyword evidence="2" id="KW-1133">Transmembrane helix</keyword>
<protein>
    <submittedName>
        <fullName evidence="3">Uncharacterized protein</fullName>
    </submittedName>
</protein>
<accession>A0A6J8A9P9</accession>
<feature type="transmembrane region" description="Helical" evidence="2">
    <location>
        <begin position="51"/>
        <end position="71"/>
    </location>
</feature>
<reference evidence="3 4" key="1">
    <citation type="submission" date="2020-06" db="EMBL/GenBank/DDBJ databases">
        <authorList>
            <person name="Li R."/>
            <person name="Bekaert M."/>
        </authorList>
    </citation>
    <scope>NUCLEOTIDE SEQUENCE [LARGE SCALE GENOMIC DNA]</scope>
    <source>
        <strain evidence="4">wild</strain>
    </source>
</reference>
<feature type="compositionally biased region" description="Basic and acidic residues" evidence="1">
    <location>
        <begin position="1"/>
        <end position="11"/>
    </location>
</feature>
<evidence type="ECO:0000256" key="2">
    <source>
        <dbReference type="SAM" id="Phobius"/>
    </source>
</evidence>
<keyword evidence="2" id="KW-0812">Transmembrane</keyword>
<dbReference type="AlphaFoldDB" id="A0A6J8A9P9"/>
<dbReference type="EMBL" id="CACVKT020000747">
    <property type="protein sequence ID" value="CAC5362671.1"/>
    <property type="molecule type" value="Genomic_DNA"/>
</dbReference>
<evidence type="ECO:0000313" key="4">
    <source>
        <dbReference type="Proteomes" id="UP000507470"/>
    </source>
</evidence>
<dbReference type="OrthoDB" id="6156570at2759"/>